<dbReference type="InterPro" id="IPR013986">
    <property type="entry name" value="DExx_box_DNA_helicase_dom_sf"/>
</dbReference>
<reference evidence="15" key="1">
    <citation type="journal article" date="2021" name="PeerJ">
        <title>Extensive microbial diversity within the chicken gut microbiome revealed by metagenomics and culture.</title>
        <authorList>
            <person name="Gilroy R."/>
            <person name="Ravi A."/>
            <person name="Getino M."/>
            <person name="Pursley I."/>
            <person name="Horton D.L."/>
            <person name="Alikhan N.F."/>
            <person name="Baker D."/>
            <person name="Gharbi K."/>
            <person name="Hall N."/>
            <person name="Watson M."/>
            <person name="Adriaenssens E.M."/>
            <person name="Foster-Nyarko E."/>
            <person name="Jarju S."/>
            <person name="Secka A."/>
            <person name="Antonio M."/>
            <person name="Oren A."/>
            <person name="Chaudhuri R.R."/>
            <person name="La Ragione R."/>
            <person name="Hildebrand F."/>
            <person name="Pallen M.J."/>
        </authorList>
    </citation>
    <scope>NUCLEOTIDE SEQUENCE</scope>
    <source>
        <strain evidence="15">ChiBcec6-4105</strain>
    </source>
</reference>
<dbReference type="Gene3D" id="1.10.10.160">
    <property type="match status" value="1"/>
</dbReference>
<evidence type="ECO:0000256" key="1">
    <source>
        <dbReference type="ARBA" id="ARBA00009922"/>
    </source>
</evidence>
<dbReference type="PANTHER" id="PTHR11070">
    <property type="entry name" value="UVRD / RECB / PCRA DNA HELICASE FAMILY MEMBER"/>
    <property type="match status" value="1"/>
</dbReference>
<evidence type="ECO:0000256" key="5">
    <source>
        <dbReference type="ARBA" id="ARBA00022840"/>
    </source>
</evidence>
<organism evidence="15 16">
    <name type="scientific">Candidatus Blautia avicola</name>
    <dbReference type="NCBI Taxonomy" id="2838483"/>
    <lineage>
        <taxon>Bacteria</taxon>
        <taxon>Bacillati</taxon>
        <taxon>Bacillota</taxon>
        <taxon>Clostridia</taxon>
        <taxon>Lachnospirales</taxon>
        <taxon>Lachnospiraceae</taxon>
        <taxon>Blautia</taxon>
    </lineage>
</organism>
<name>A0A9D2TWV7_9FIRM</name>
<proteinExistence type="inferred from homology"/>
<dbReference type="Proteomes" id="UP000823892">
    <property type="component" value="Unassembled WGS sequence"/>
</dbReference>
<dbReference type="Gene3D" id="3.40.50.300">
    <property type="entry name" value="P-loop containing nucleotide triphosphate hydrolases"/>
    <property type="match status" value="2"/>
</dbReference>
<comment type="catalytic activity">
    <reaction evidence="10">
        <text>ATP + H2O = ADP + phosphate + H(+)</text>
        <dbReference type="Rhea" id="RHEA:13065"/>
        <dbReference type="ChEBI" id="CHEBI:15377"/>
        <dbReference type="ChEBI" id="CHEBI:15378"/>
        <dbReference type="ChEBI" id="CHEBI:30616"/>
        <dbReference type="ChEBI" id="CHEBI:43474"/>
        <dbReference type="ChEBI" id="CHEBI:456216"/>
        <dbReference type="EC" id="5.6.2.4"/>
    </reaction>
</comment>
<keyword evidence="6" id="KW-0238">DNA-binding</keyword>
<dbReference type="Gene3D" id="1.10.486.10">
    <property type="entry name" value="PCRA, domain 4"/>
    <property type="match status" value="1"/>
</dbReference>
<evidence type="ECO:0000256" key="12">
    <source>
        <dbReference type="SAM" id="MobiDB-lite"/>
    </source>
</evidence>
<protein>
    <recommendedName>
        <fullName evidence="9">DNA 3'-5' helicase</fullName>
        <ecNumber evidence="9">5.6.2.4</ecNumber>
    </recommendedName>
</protein>
<dbReference type="AlphaFoldDB" id="A0A9D2TWV7"/>
<evidence type="ECO:0000256" key="8">
    <source>
        <dbReference type="ARBA" id="ARBA00034617"/>
    </source>
</evidence>
<keyword evidence="5 11" id="KW-0067">ATP-binding</keyword>
<evidence type="ECO:0000256" key="10">
    <source>
        <dbReference type="ARBA" id="ARBA00048988"/>
    </source>
</evidence>
<dbReference type="InterPro" id="IPR014016">
    <property type="entry name" value="UvrD-like_ATP-bd"/>
</dbReference>
<evidence type="ECO:0000313" key="15">
    <source>
        <dbReference type="EMBL" id="HJD27373.1"/>
    </source>
</evidence>
<dbReference type="InterPro" id="IPR027417">
    <property type="entry name" value="P-loop_NTPase"/>
</dbReference>
<comment type="catalytic activity">
    <reaction evidence="8">
        <text>Couples ATP hydrolysis with the unwinding of duplex DNA by translocating in the 3'-5' direction.</text>
        <dbReference type="EC" id="5.6.2.4"/>
    </reaction>
</comment>
<feature type="domain" description="UvrD-like helicase ATP-binding" evidence="13">
    <location>
        <begin position="10"/>
        <end position="278"/>
    </location>
</feature>
<evidence type="ECO:0000259" key="14">
    <source>
        <dbReference type="PROSITE" id="PS51217"/>
    </source>
</evidence>
<dbReference type="GO" id="GO:0003677">
    <property type="term" value="F:DNA binding"/>
    <property type="evidence" value="ECO:0007669"/>
    <property type="project" value="UniProtKB-KW"/>
</dbReference>
<dbReference type="InterPro" id="IPR014017">
    <property type="entry name" value="DNA_helicase_UvrD-like_C"/>
</dbReference>
<feature type="region of interest" description="Disordered" evidence="12">
    <location>
        <begin position="631"/>
        <end position="685"/>
    </location>
</feature>
<dbReference type="EC" id="5.6.2.4" evidence="9"/>
<comment type="similarity">
    <text evidence="1">Belongs to the helicase family. UvrD subfamily.</text>
</comment>
<evidence type="ECO:0000256" key="6">
    <source>
        <dbReference type="ARBA" id="ARBA00023125"/>
    </source>
</evidence>
<accession>A0A9D2TWV7</accession>
<dbReference type="GO" id="GO:0043138">
    <property type="term" value="F:3'-5' DNA helicase activity"/>
    <property type="evidence" value="ECO:0007669"/>
    <property type="project" value="UniProtKB-EC"/>
</dbReference>
<dbReference type="Pfam" id="PF13361">
    <property type="entry name" value="UvrD_C"/>
    <property type="match status" value="2"/>
</dbReference>
<keyword evidence="2 11" id="KW-0547">Nucleotide-binding</keyword>
<dbReference type="InterPro" id="IPR000212">
    <property type="entry name" value="DNA_helicase_UvrD/REP"/>
</dbReference>
<feature type="domain" description="UvrD-like helicase C-terminal" evidence="14">
    <location>
        <begin position="274"/>
        <end position="532"/>
    </location>
</feature>
<dbReference type="GO" id="GO:0005524">
    <property type="term" value="F:ATP binding"/>
    <property type="evidence" value="ECO:0007669"/>
    <property type="project" value="UniProtKB-UniRule"/>
</dbReference>
<evidence type="ECO:0000259" key="13">
    <source>
        <dbReference type="PROSITE" id="PS51198"/>
    </source>
</evidence>
<dbReference type="PANTHER" id="PTHR11070:SF2">
    <property type="entry name" value="ATP-DEPENDENT DNA HELICASE SRS2"/>
    <property type="match status" value="1"/>
</dbReference>
<sequence>MERTGNKDWEKLNTYQQEAVLDESPACVVNANVGSGKTTVLIAKILYLHWEKKVPLEDMLVLTFTNKAAREITDRLRAREPELFPEQIRGFGTFHSVAMRLLKEKLSIEKAGWTRDFSVMEPEEETDLALRIIKEEKLNIKYKNRLKKRLEQEYQGYLEGKETSRYRDDLFRLYPLLQKEKQRENKMSFSDLLLVSTELIKEEKYFPAWIIADEIQDSDNLQLEFLAALKGEDTRIFAVGDPNQVIYSWRGSSDSTFFALKRQFGARELSLPVNYRSNASILEAANRFRQFGTRIQGTREGGKAIKVKRQYDPFTEAEYLAEQIESLHKSGERYEDTAILYRLQRQGEILCKVFDKRGIPYEISMKQTVKEVPALNWLIKVLRFSVNPRDKQTGEEVLQNPDFGEKLTRKKIRELLEEGKGTNFLYEKMKRFQDWSRGQTELPKSRTIFAYFGLGQALGPALAGFEEREAQVLKFLEWLENYCEEKRLPLWEGTKAFLDDAVLYGMDLQEMMGEEENSRKGVGLMTLHASKGLEFRRVYLIGMNQGLIPLRCKDLEQEEEERRLFFVGMTRAKDELELSYYVNPREPGVSGEWSRYLLGIPPKLLDWKEDSRKEKGEEKLHSLGREVREQIRAKREGEREAEIRKKEQEERTEKEEAAENVKENTAVRDMETEKETLEPGKSAALPSVRHRKYGEGIFISQNDLTVEVEFPGYGRKQFLKALGEVEFLSDTTEENHGG</sequence>
<dbReference type="PROSITE" id="PS51198">
    <property type="entry name" value="UVRD_HELICASE_ATP_BIND"/>
    <property type="match status" value="1"/>
</dbReference>
<evidence type="ECO:0000256" key="3">
    <source>
        <dbReference type="ARBA" id="ARBA00022801"/>
    </source>
</evidence>
<feature type="compositionally biased region" description="Basic and acidic residues" evidence="12">
    <location>
        <begin position="631"/>
        <end position="678"/>
    </location>
</feature>
<reference evidence="15" key="2">
    <citation type="submission" date="2021-04" db="EMBL/GenBank/DDBJ databases">
        <authorList>
            <person name="Gilroy R."/>
        </authorList>
    </citation>
    <scope>NUCLEOTIDE SEQUENCE</scope>
    <source>
        <strain evidence="15">ChiBcec6-4105</strain>
    </source>
</reference>
<keyword evidence="7" id="KW-0413">Isomerase</keyword>
<evidence type="ECO:0000313" key="16">
    <source>
        <dbReference type="Proteomes" id="UP000823892"/>
    </source>
</evidence>
<feature type="binding site" evidence="11">
    <location>
        <begin position="31"/>
        <end position="38"/>
    </location>
    <ligand>
        <name>ATP</name>
        <dbReference type="ChEBI" id="CHEBI:30616"/>
    </ligand>
</feature>
<dbReference type="GO" id="GO:0016787">
    <property type="term" value="F:hydrolase activity"/>
    <property type="evidence" value="ECO:0007669"/>
    <property type="project" value="UniProtKB-UniRule"/>
</dbReference>
<evidence type="ECO:0000256" key="7">
    <source>
        <dbReference type="ARBA" id="ARBA00023235"/>
    </source>
</evidence>
<dbReference type="GO" id="GO:0000725">
    <property type="term" value="P:recombinational repair"/>
    <property type="evidence" value="ECO:0007669"/>
    <property type="project" value="TreeGrafter"/>
</dbReference>
<evidence type="ECO:0000256" key="4">
    <source>
        <dbReference type="ARBA" id="ARBA00022806"/>
    </source>
</evidence>
<keyword evidence="3 11" id="KW-0378">Hydrolase</keyword>
<gene>
    <name evidence="15" type="ORF">H9914_00020</name>
</gene>
<evidence type="ECO:0000256" key="9">
    <source>
        <dbReference type="ARBA" id="ARBA00034808"/>
    </source>
</evidence>
<comment type="caution">
    <text evidence="15">The sequence shown here is derived from an EMBL/GenBank/DDBJ whole genome shotgun (WGS) entry which is preliminary data.</text>
</comment>
<evidence type="ECO:0000256" key="11">
    <source>
        <dbReference type="PROSITE-ProRule" id="PRU00560"/>
    </source>
</evidence>
<dbReference type="CDD" id="cd17932">
    <property type="entry name" value="DEXQc_UvrD"/>
    <property type="match status" value="1"/>
</dbReference>
<evidence type="ECO:0000256" key="2">
    <source>
        <dbReference type="ARBA" id="ARBA00022741"/>
    </source>
</evidence>
<keyword evidence="4 11" id="KW-0347">Helicase</keyword>
<dbReference type="PROSITE" id="PS51217">
    <property type="entry name" value="UVRD_HELICASE_CTER"/>
    <property type="match status" value="1"/>
</dbReference>
<dbReference type="EMBL" id="DWUY01000001">
    <property type="protein sequence ID" value="HJD27373.1"/>
    <property type="molecule type" value="Genomic_DNA"/>
</dbReference>
<dbReference type="SUPFAM" id="SSF52540">
    <property type="entry name" value="P-loop containing nucleoside triphosphate hydrolases"/>
    <property type="match status" value="1"/>
</dbReference>
<dbReference type="Pfam" id="PF00580">
    <property type="entry name" value="UvrD-helicase"/>
    <property type="match status" value="1"/>
</dbReference>